<dbReference type="EMBL" id="FNZQ01000001">
    <property type="protein sequence ID" value="SEK40087.1"/>
    <property type="molecule type" value="Genomic_DNA"/>
</dbReference>
<evidence type="ECO:0000256" key="9">
    <source>
        <dbReference type="ARBA" id="ARBA00023136"/>
    </source>
</evidence>
<accession>A0A1H7GRE7</accession>
<dbReference type="HAMAP" id="MF_01006">
    <property type="entry name" value="Undec_diphosphatase"/>
    <property type="match status" value="1"/>
</dbReference>
<comment type="catalytic activity">
    <reaction evidence="13 14">
        <text>di-trans,octa-cis-undecaprenyl diphosphate + H2O = di-trans,octa-cis-undecaprenyl phosphate + phosphate + H(+)</text>
        <dbReference type="Rhea" id="RHEA:28094"/>
        <dbReference type="ChEBI" id="CHEBI:15377"/>
        <dbReference type="ChEBI" id="CHEBI:15378"/>
        <dbReference type="ChEBI" id="CHEBI:43474"/>
        <dbReference type="ChEBI" id="CHEBI:58405"/>
        <dbReference type="ChEBI" id="CHEBI:60392"/>
        <dbReference type="EC" id="3.6.1.27"/>
    </reaction>
</comment>
<comment type="subcellular location">
    <subcellularLocation>
        <location evidence="1 14">Cell membrane</location>
        <topology evidence="1 14">Multi-pass membrane protein</topology>
    </subcellularLocation>
</comment>
<keyword evidence="16" id="KW-1185">Reference proteome</keyword>
<feature type="transmembrane region" description="Helical" evidence="14">
    <location>
        <begin position="214"/>
        <end position="234"/>
    </location>
</feature>
<dbReference type="RefSeq" id="WP_092759422.1">
    <property type="nucleotide sequence ID" value="NZ_FNZQ01000001.1"/>
</dbReference>
<keyword evidence="5 14" id="KW-1003">Cell membrane</keyword>
<dbReference type="GO" id="GO:0071555">
    <property type="term" value="P:cell wall organization"/>
    <property type="evidence" value="ECO:0007669"/>
    <property type="project" value="UniProtKB-KW"/>
</dbReference>
<dbReference type="PANTHER" id="PTHR30622:SF4">
    <property type="entry name" value="UNDECAPRENYL-DIPHOSPHATASE"/>
    <property type="match status" value="1"/>
</dbReference>
<dbReference type="PANTHER" id="PTHR30622">
    <property type="entry name" value="UNDECAPRENYL-DIPHOSPHATASE"/>
    <property type="match status" value="1"/>
</dbReference>
<evidence type="ECO:0000256" key="12">
    <source>
        <dbReference type="ARBA" id="ARBA00032932"/>
    </source>
</evidence>
<evidence type="ECO:0000256" key="13">
    <source>
        <dbReference type="ARBA" id="ARBA00047594"/>
    </source>
</evidence>
<feature type="transmembrane region" description="Helical" evidence="14">
    <location>
        <begin position="246"/>
        <end position="265"/>
    </location>
</feature>
<dbReference type="GO" id="GO:0009252">
    <property type="term" value="P:peptidoglycan biosynthetic process"/>
    <property type="evidence" value="ECO:0007669"/>
    <property type="project" value="UniProtKB-KW"/>
</dbReference>
<dbReference type="GO" id="GO:0046677">
    <property type="term" value="P:response to antibiotic"/>
    <property type="evidence" value="ECO:0007669"/>
    <property type="project" value="UniProtKB-UniRule"/>
</dbReference>
<evidence type="ECO:0000256" key="5">
    <source>
        <dbReference type="ARBA" id="ARBA00022475"/>
    </source>
</evidence>
<evidence type="ECO:0000256" key="6">
    <source>
        <dbReference type="ARBA" id="ARBA00022692"/>
    </source>
</evidence>
<reference evidence="15 16" key="1">
    <citation type="submission" date="2016-10" db="EMBL/GenBank/DDBJ databases">
        <authorList>
            <person name="de Groot N.N."/>
        </authorList>
    </citation>
    <scope>NUCLEOTIDE SEQUENCE [LARGE SCALE GENOMIC DNA]</scope>
    <source>
        <strain evidence="15 16">DSM 14858</strain>
    </source>
</reference>
<dbReference type="OrthoDB" id="9808289at2"/>
<dbReference type="EC" id="3.6.1.27" evidence="3 14"/>
<keyword evidence="10 14" id="KW-0046">Antibiotic resistance</keyword>
<sequence>MAIWHLILLALVQGVTEFLPISSSAHLILVPAVLNIQDQGVALDVALHVGTLGAVVLYFRADVARALAGTIGLFRRRWGPDERLAAGLAIATVPVVIIGLVLKVTGAADAMRSVVVIGWATIGFGLLLWWFDRRGGETRTIADWTLKHALIFGFWQAIALIPGTSRSGIAITGARALGYAREDAARISMLMSIPTILASGALLSIDVIGQADGALLRDAAIGAVMAFIAALTALSLMMRLLRSVSFTPYVIYRLILGTTLLIWAYG</sequence>
<keyword evidence="6 14" id="KW-0812">Transmembrane</keyword>
<evidence type="ECO:0000256" key="7">
    <source>
        <dbReference type="ARBA" id="ARBA00022801"/>
    </source>
</evidence>
<dbReference type="GO" id="GO:0008360">
    <property type="term" value="P:regulation of cell shape"/>
    <property type="evidence" value="ECO:0007669"/>
    <property type="project" value="UniProtKB-KW"/>
</dbReference>
<dbReference type="Proteomes" id="UP000199283">
    <property type="component" value="Unassembled WGS sequence"/>
</dbReference>
<feature type="transmembrane region" description="Helical" evidence="14">
    <location>
        <begin position="110"/>
        <end position="131"/>
    </location>
</feature>
<evidence type="ECO:0000313" key="15">
    <source>
        <dbReference type="EMBL" id="SEK40087.1"/>
    </source>
</evidence>
<keyword evidence="8 14" id="KW-1133">Transmembrane helix</keyword>
<evidence type="ECO:0000313" key="16">
    <source>
        <dbReference type="Proteomes" id="UP000199283"/>
    </source>
</evidence>
<keyword evidence="14" id="KW-0133">Cell shape</keyword>
<comment type="miscellaneous">
    <text evidence="14">Bacitracin is thought to be involved in the inhibition of peptidoglycan synthesis by sequestering undecaprenyl diphosphate, thereby reducing the pool of lipid carrier available.</text>
</comment>
<comment type="similarity">
    <text evidence="2 14">Belongs to the UppP family.</text>
</comment>
<name>A0A1H7GRE7_9RHOB</name>
<protein>
    <recommendedName>
        <fullName evidence="4 14">Undecaprenyl-diphosphatase</fullName>
        <ecNumber evidence="3 14">3.6.1.27</ecNumber>
    </recommendedName>
    <alternativeName>
        <fullName evidence="12 14">Bacitracin resistance protein</fullName>
    </alternativeName>
    <alternativeName>
        <fullName evidence="11 14">Undecaprenyl pyrophosphate phosphatase</fullName>
    </alternativeName>
</protein>
<evidence type="ECO:0000256" key="11">
    <source>
        <dbReference type="ARBA" id="ARBA00032707"/>
    </source>
</evidence>
<evidence type="ECO:0000256" key="14">
    <source>
        <dbReference type="HAMAP-Rule" id="MF_01006"/>
    </source>
</evidence>
<feature type="transmembrane region" description="Helical" evidence="14">
    <location>
        <begin position="84"/>
        <end position="104"/>
    </location>
</feature>
<proteinExistence type="inferred from homology"/>
<dbReference type="Pfam" id="PF02673">
    <property type="entry name" value="BacA"/>
    <property type="match status" value="1"/>
</dbReference>
<evidence type="ECO:0000256" key="10">
    <source>
        <dbReference type="ARBA" id="ARBA00023251"/>
    </source>
</evidence>
<evidence type="ECO:0000256" key="8">
    <source>
        <dbReference type="ARBA" id="ARBA00022989"/>
    </source>
</evidence>
<keyword evidence="9 14" id="KW-0472">Membrane</keyword>
<evidence type="ECO:0000256" key="2">
    <source>
        <dbReference type="ARBA" id="ARBA00010621"/>
    </source>
</evidence>
<dbReference type="GO" id="GO:0050380">
    <property type="term" value="F:undecaprenyl-diphosphatase activity"/>
    <property type="evidence" value="ECO:0007669"/>
    <property type="project" value="UniProtKB-UniRule"/>
</dbReference>
<dbReference type="STRING" id="188906.SAMN04488526_0483"/>
<evidence type="ECO:0000256" key="4">
    <source>
        <dbReference type="ARBA" id="ARBA00021581"/>
    </source>
</evidence>
<dbReference type="NCBIfam" id="NF001393">
    <property type="entry name" value="PRK00281.2-4"/>
    <property type="match status" value="1"/>
</dbReference>
<dbReference type="AlphaFoldDB" id="A0A1H7GRE7"/>
<evidence type="ECO:0000256" key="1">
    <source>
        <dbReference type="ARBA" id="ARBA00004651"/>
    </source>
</evidence>
<keyword evidence="14" id="KW-0961">Cell wall biogenesis/degradation</keyword>
<keyword evidence="14" id="KW-0573">Peptidoglycan synthesis</keyword>
<comment type="function">
    <text evidence="14">Catalyzes the dephosphorylation of undecaprenyl diphosphate (UPP). Confers resistance to bacitracin.</text>
</comment>
<dbReference type="InterPro" id="IPR003824">
    <property type="entry name" value="UppP"/>
</dbReference>
<gene>
    <name evidence="14" type="primary">uppP</name>
    <name evidence="15" type="ORF">SAMN04488526_0483</name>
</gene>
<keyword evidence="7 14" id="KW-0378">Hydrolase</keyword>
<dbReference type="GO" id="GO:0005886">
    <property type="term" value="C:plasma membrane"/>
    <property type="evidence" value="ECO:0007669"/>
    <property type="project" value="UniProtKB-SubCell"/>
</dbReference>
<organism evidence="15 16">
    <name type="scientific">Jannaschia helgolandensis</name>
    <dbReference type="NCBI Taxonomy" id="188906"/>
    <lineage>
        <taxon>Bacteria</taxon>
        <taxon>Pseudomonadati</taxon>
        <taxon>Pseudomonadota</taxon>
        <taxon>Alphaproteobacteria</taxon>
        <taxon>Rhodobacterales</taxon>
        <taxon>Roseobacteraceae</taxon>
        <taxon>Jannaschia</taxon>
    </lineage>
</organism>
<evidence type="ECO:0000256" key="3">
    <source>
        <dbReference type="ARBA" id="ARBA00012374"/>
    </source>
</evidence>
<feature type="transmembrane region" description="Helical" evidence="14">
    <location>
        <begin position="187"/>
        <end position="208"/>
    </location>
</feature>